<dbReference type="SMART" id="SM00248">
    <property type="entry name" value="ANK"/>
    <property type="match status" value="12"/>
</dbReference>
<dbReference type="VEuPathDB" id="TrichDB:TVAGG3_0964440"/>
<feature type="repeat" description="ANK" evidence="1">
    <location>
        <begin position="443"/>
        <end position="475"/>
    </location>
</feature>
<dbReference type="InterPro" id="IPR036770">
    <property type="entry name" value="Ankyrin_rpt-contain_sf"/>
</dbReference>
<dbReference type="Proteomes" id="UP000001542">
    <property type="component" value="Unassembled WGS sequence"/>
</dbReference>
<dbReference type="SUPFAM" id="SSF48403">
    <property type="entry name" value="Ankyrin repeat"/>
    <property type="match status" value="1"/>
</dbReference>
<dbReference type="SUPFAM" id="SSF140860">
    <property type="entry name" value="Pseudo ankyrin repeat-like"/>
    <property type="match status" value="1"/>
</dbReference>
<dbReference type="PROSITE" id="PS50297">
    <property type="entry name" value="ANK_REP_REGION"/>
    <property type="match status" value="9"/>
</dbReference>
<evidence type="ECO:0000313" key="4">
    <source>
        <dbReference type="Proteomes" id="UP000001542"/>
    </source>
</evidence>
<dbReference type="InterPro" id="IPR020683">
    <property type="entry name" value="DUF3447"/>
</dbReference>
<keyword evidence="1" id="KW-0040">ANK repeat</keyword>
<keyword evidence="4" id="KW-1185">Reference proteome</keyword>
<dbReference type="STRING" id="5722.A2E2C7"/>
<evidence type="ECO:0000313" key="3">
    <source>
        <dbReference type="EMBL" id="EAY13227.1"/>
    </source>
</evidence>
<dbReference type="AlphaFoldDB" id="A2E2C7"/>
<dbReference type="PROSITE" id="PS50088">
    <property type="entry name" value="ANK_REPEAT"/>
    <property type="match status" value="9"/>
</dbReference>
<feature type="repeat" description="ANK" evidence="1">
    <location>
        <begin position="476"/>
        <end position="508"/>
    </location>
</feature>
<protein>
    <submittedName>
        <fullName evidence="3">Ankyrin repeat protein, putative</fullName>
    </submittedName>
</protein>
<organism evidence="3 4">
    <name type="scientific">Trichomonas vaginalis (strain ATCC PRA-98 / G3)</name>
    <dbReference type="NCBI Taxonomy" id="412133"/>
    <lineage>
        <taxon>Eukaryota</taxon>
        <taxon>Metamonada</taxon>
        <taxon>Parabasalia</taxon>
        <taxon>Trichomonadida</taxon>
        <taxon>Trichomonadidae</taxon>
        <taxon>Trichomonas</taxon>
    </lineage>
</organism>
<feature type="domain" description="DUF3447" evidence="2">
    <location>
        <begin position="197"/>
        <end position="272"/>
    </location>
</feature>
<gene>
    <name evidence="3" type="ORF">TVAG_097970</name>
</gene>
<reference evidence="3" key="2">
    <citation type="journal article" date="2007" name="Science">
        <title>Draft genome sequence of the sexually transmitted pathogen Trichomonas vaginalis.</title>
        <authorList>
            <person name="Carlton J.M."/>
            <person name="Hirt R.P."/>
            <person name="Silva J.C."/>
            <person name="Delcher A.L."/>
            <person name="Schatz M."/>
            <person name="Zhao Q."/>
            <person name="Wortman J.R."/>
            <person name="Bidwell S.L."/>
            <person name="Alsmark U.C.M."/>
            <person name="Besteiro S."/>
            <person name="Sicheritz-Ponten T."/>
            <person name="Noel C.J."/>
            <person name="Dacks J.B."/>
            <person name="Foster P.G."/>
            <person name="Simillion C."/>
            <person name="Van de Peer Y."/>
            <person name="Miranda-Saavedra D."/>
            <person name="Barton G.J."/>
            <person name="Westrop G.D."/>
            <person name="Mueller S."/>
            <person name="Dessi D."/>
            <person name="Fiori P.L."/>
            <person name="Ren Q."/>
            <person name="Paulsen I."/>
            <person name="Zhang H."/>
            <person name="Bastida-Corcuera F.D."/>
            <person name="Simoes-Barbosa A."/>
            <person name="Brown M.T."/>
            <person name="Hayes R.D."/>
            <person name="Mukherjee M."/>
            <person name="Okumura C.Y."/>
            <person name="Schneider R."/>
            <person name="Smith A.J."/>
            <person name="Vanacova S."/>
            <person name="Villalvazo M."/>
            <person name="Haas B.J."/>
            <person name="Pertea M."/>
            <person name="Feldblyum T.V."/>
            <person name="Utterback T.R."/>
            <person name="Shu C.L."/>
            <person name="Osoegawa K."/>
            <person name="de Jong P.J."/>
            <person name="Hrdy I."/>
            <person name="Horvathova L."/>
            <person name="Zubacova Z."/>
            <person name="Dolezal P."/>
            <person name="Malik S.B."/>
            <person name="Logsdon J.M. Jr."/>
            <person name="Henze K."/>
            <person name="Gupta A."/>
            <person name="Wang C.C."/>
            <person name="Dunne R.L."/>
            <person name="Upcroft J.A."/>
            <person name="Upcroft P."/>
            <person name="White O."/>
            <person name="Salzberg S.L."/>
            <person name="Tang P."/>
            <person name="Chiu C.-H."/>
            <person name="Lee Y.-S."/>
            <person name="Embley T.M."/>
            <person name="Coombs G.H."/>
            <person name="Mottram J.C."/>
            <person name="Tachezy J."/>
            <person name="Fraser-Liggett C.M."/>
            <person name="Johnson P.J."/>
        </authorList>
    </citation>
    <scope>NUCLEOTIDE SEQUENCE [LARGE SCALE GENOMIC DNA]</scope>
    <source>
        <strain evidence="3">G3</strain>
    </source>
</reference>
<dbReference type="Gene3D" id="1.25.40.20">
    <property type="entry name" value="Ankyrin repeat-containing domain"/>
    <property type="match status" value="3"/>
</dbReference>
<dbReference type="KEGG" id="tva:4771201"/>
<dbReference type="Pfam" id="PF11929">
    <property type="entry name" value="DUF3447"/>
    <property type="match status" value="1"/>
</dbReference>
<feature type="repeat" description="ANK" evidence="1">
    <location>
        <begin position="410"/>
        <end position="442"/>
    </location>
</feature>
<feature type="repeat" description="ANK" evidence="1">
    <location>
        <begin position="509"/>
        <end position="541"/>
    </location>
</feature>
<name>A2E2C7_TRIV3</name>
<dbReference type="PRINTS" id="PR01415">
    <property type="entry name" value="ANKYRIN"/>
</dbReference>
<evidence type="ECO:0000259" key="2">
    <source>
        <dbReference type="Pfam" id="PF11929"/>
    </source>
</evidence>
<dbReference type="eggNOG" id="KOG4177">
    <property type="taxonomic scope" value="Eukaryota"/>
</dbReference>
<dbReference type="Pfam" id="PF12796">
    <property type="entry name" value="Ank_2"/>
    <property type="match status" value="2"/>
</dbReference>
<feature type="repeat" description="ANK" evidence="1">
    <location>
        <begin position="575"/>
        <end position="607"/>
    </location>
</feature>
<dbReference type="OrthoDB" id="341259at2759"/>
<dbReference type="PANTHER" id="PTHR24182">
    <property type="entry name" value="ANKYRIN REPEAT AND SOCS BOX CONTAINING 4"/>
    <property type="match status" value="1"/>
</dbReference>
<dbReference type="Pfam" id="PF13637">
    <property type="entry name" value="Ank_4"/>
    <property type="match status" value="2"/>
</dbReference>
<feature type="repeat" description="ANK" evidence="1">
    <location>
        <begin position="311"/>
        <end position="343"/>
    </location>
</feature>
<accession>A2E2C7</accession>
<sequence length="611" mass="70035">MADQDIHPTNYSELRDNYKYYINLYNALYQLKTQNVEELNSIFKLIKTELIDSRNYHPDCIMKDILNIIPYNNRYAKSYLTLAKLISNAYNVKQVLGILSISNFMFYKKYGIKLYKIDDFEQIKYENIDIHTEYTIHRAIMYNDIETFISFTEREGFDKDQKLKSKLYPGTFEGYSLLELCCYHGAVDCFKFLRTKFKSEITQICLQLSFLGDNQEIMSECLKYQKPNGVCMMYAIISHNIDFVTFLINEYKIDIDLDYCGLYNNLESFLVYFDQTHNFNKCFVFSAKFNISSLCEYFLSNGANINEKDKYGRTALHYAAYFNCKETAELLISHGVNINEKDIDGENALHYAARNNCKETAEFLISHGANIIAKNKNGKTAFHEAAYSNSIETAGLLISHGVNINEKDIDGETTLHEAAYFNHKETAELLISHGANINEKDKYGKTSLHEAAYFNHKEKAELLISHGANINEKDKYGKTSLHEAAHFNHKEKAELLISHGANINEKDKYGKTSLHIAAENNSKEIAELLISHGANINEKDKYGKTSLHEAAHFNCKEKAELLISHGANINATDKHGKTPLYIAKENKKKEMAELLISHGASIDGRPYCRLI</sequence>
<dbReference type="InParanoid" id="A2E2C7"/>
<dbReference type="EMBL" id="DS113289">
    <property type="protein sequence ID" value="EAY13227.1"/>
    <property type="molecule type" value="Genomic_DNA"/>
</dbReference>
<reference evidence="3" key="1">
    <citation type="submission" date="2006-10" db="EMBL/GenBank/DDBJ databases">
        <authorList>
            <person name="Amadeo P."/>
            <person name="Zhao Q."/>
            <person name="Wortman J."/>
            <person name="Fraser-Liggett C."/>
            <person name="Carlton J."/>
        </authorList>
    </citation>
    <scope>NUCLEOTIDE SEQUENCE</scope>
    <source>
        <strain evidence="3">G3</strain>
    </source>
</reference>
<dbReference type="PANTHER" id="PTHR24182:SF13">
    <property type="entry name" value="LD18443P"/>
    <property type="match status" value="1"/>
</dbReference>
<evidence type="ECO:0000256" key="1">
    <source>
        <dbReference type="PROSITE-ProRule" id="PRU00023"/>
    </source>
</evidence>
<feature type="repeat" description="ANK" evidence="1">
    <location>
        <begin position="542"/>
        <end position="574"/>
    </location>
</feature>
<feature type="repeat" description="ANK" evidence="1">
    <location>
        <begin position="377"/>
        <end position="409"/>
    </location>
</feature>
<dbReference type="InterPro" id="IPR002110">
    <property type="entry name" value="Ankyrin_rpt"/>
</dbReference>
<feature type="repeat" description="ANK" evidence="1">
    <location>
        <begin position="344"/>
        <end position="376"/>
    </location>
</feature>
<proteinExistence type="predicted"/>
<dbReference type="SMR" id="A2E2C7"/>
<dbReference type="VEuPathDB" id="TrichDB:TVAG_097970"/>